<evidence type="ECO:0000256" key="2">
    <source>
        <dbReference type="SAM" id="SignalP"/>
    </source>
</evidence>
<dbReference type="InterPro" id="IPR017946">
    <property type="entry name" value="PLC-like_Pdiesterase_TIM-brl"/>
</dbReference>
<feature type="transmembrane region" description="Helical" evidence="1">
    <location>
        <begin position="414"/>
        <end position="432"/>
    </location>
</feature>
<keyword evidence="2" id="KW-0732">Signal</keyword>
<dbReference type="InterPro" id="IPR051057">
    <property type="entry name" value="PI-PLC_domain"/>
</dbReference>
<dbReference type="GO" id="GO:0006629">
    <property type="term" value="P:lipid metabolic process"/>
    <property type="evidence" value="ECO:0007669"/>
    <property type="project" value="InterPro"/>
</dbReference>
<proteinExistence type="predicted"/>
<dbReference type="Proteomes" id="UP001164929">
    <property type="component" value="Chromosome 7"/>
</dbReference>
<keyword evidence="1" id="KW-1133">Transmembrane helix</keyword>
<dbReference type="GO" id="GO:0008081">
    <property type="term" value="F:phosphoric diester hydrolase activity"/>
    <property type="evidence" value="ECO:0007669"/>
    <property type="project" value="InterPro"/>
</dbReference>
<accession>A0AAD6QH51</accession>
<keyword evidence="1" id="KW-0812">Transmembrane</keyword>
<sequence>MSPCFTVHRSLCRAPLAIGFLYLSLLLSSFMIAHAQVLQSCTEATNCGPGLYCGNCPALGKTQPICTRGQATIPNSYINGLPFNKYTWLVTHNSFSIVDAPPLPGVQRLTFYNQEDTVTNQLRNGVRGLMLDMYDFEGDIWLCHSFRGQCYNFTAFQPAINTLKEVESFLSENPTEIVTIIIEDYVHTPKGLINLFTNAGLDKYWFPVSKMPKKGEDWPTVTEMVQENHRLVVFTSIASKEAEEGVAYQWKYMLENEAGDPGVKPGSCPSRKESKPLNSKSASLFLMNYFPTYPVETEACKEHSTPLAQMVGTCYKAAGNVMPNFLAVNFYMRSDGGGVFDAMDRMNGQACGCSTVTACQAGAPFGSCNNVTIPNVSPVTNTAGSTSPLSNTAGSFTGSVQFSKSATKIQSPNSFVLSMFFSISSILIILWIQ</sequence>
<reference evidence="3" key="1">
    <citation type="journal article" date="2023" name="Mol. Ecol. Resour.">
        <title>Chromosome-level genome assembly of a triploid poplar Populus alba 'Berolinensis'.</title>
        <authorList>
            <person name="Chen S."/>
            <person name="Yu Y."/>
            <person name="Wang X."/>
            <person name="Wang S."/>
            <person name="Zhang T."/>
            <person name="Zhou Y."/>
            <person name="He R."/>
            <person name="Meng N."/>
            <person name="Wang Y."/>
            <person name="Liu W."/>
            <person name="Liu Z."/>
            <person name="Liu J."/>
            <person name="Guo Q."/>
            <person name="Huang H."/>
            <person name="Sederoff R.R."/>
            <person name="Wang G."/>
            <person name="Qu G."/>
            <person name="Chen S."/>
        </authorList>
    </citation>
    <scope>NUCLEOTIDE SEQUENCE</scope>
    <source>
        <strain evidence="3">SC-2020</strain>
    </source>
</reference>
<feature type="signal peptide" evidence="2">
    <location>
        <begin position="1"/>
        <end position="35"/>
    </location>
</feature>
<keyword evidence="1" id="KW-0472">Membrane</keyword>
<organism evidence="3 4">
    <name type="scientific">Populus alba x Populus x berolinensis</name>
    <dbReference type="NCBI Taxonomy" id="444605"/>
    <lineage>
        <taxon>Eukaryota</taxon>
        <taxon>Viridiplantae</taxon>
        <taxon>Streptophyta</taxon>
        <taxon>Embryophyta</taxon>
        <taxon>Tracheophyta</taxon>
        <taxon>Spermatophyta</taxon>
        <taxon>Magnoliopsida</taxon>
        <taxon>eudicotyledons</taxon>
        <taxon>Gunneridae</taxon>
        <taxon>Pentapetalae</taxon>
        <taxon>rosids</taxon>
        <taxon>fabids</taxon>
        <taxon>Malpighiales</taxon>
        <taxon>Salicaceae</taxon>
        <taxon>Saliceae</taxon>
        <taxon>Populus</taxon>
    </lineage>
</organism>
<dbReference type="PROSITE" id="PS50007">
    <property type="entry name" value="PIPLC_X_DOMAIN"/>
    <property type="match status" value="1"/>
</dbReference>
<dbReference type="Gene3D" id="3.20.20.190">
    <property type="entry name" value="Phosphatidylinositol (PI) phosphodiesterase"/>
    <property type="match status" value="1"/>
</dbReference>
<gene>
    <name evidence="3" type="ORF">NC653_018723</name>
</gene>
<evidence type="ECO:0000313" key="4">
    <source>
        <dbReference type="Proteomes" id="UP001164929"/>
    </source>
</evidence>
<dbReference type="SUPFAM" id="SSF51695">
    <property type="entry name" value="PLC-like phosphodiesterases"/>
    <property type="match status" value="1"/>
</dbReference>
<dbReference type="PANTHER" id="PTHR13593:SF140">
    <property type="entry name" value="PLC-LIKE PHOSPHODIESTERASE"/>
    <property type="match status" value="1"/>
</dbReference>
<keyword evidence="4" id="KW-1185">Reference proteome</keyword>
<name>A0AAD6QH51_9ROSI</name>
<comment type="caution">
    <text evidence="3">The sequence shown here is derived from an EMBL/GenBank/DDBJ whole genome shotgun (WGS) entry which is preliminary data.</text>
</comment>
<dbReference type="Pfam" id="PF26178">
    <property type="entry name" value="PI-PLC_cat"/>
    <property type="match status" value="1"/>
</dbReference>
<dbReference type="FunFam" id="3.20.20.190:FF:000048">
    <property type="entry name" value="PI-PLC X domain-containing protein"/>
    <property type="match status" value="1"/>
</dbReference>
<dbReference type="AlphaFoldDB" id="A0AAD6QH51"/>
<protein>
    <submittedName>
        <fullName evidence="3">PI-PLC X domain-containing protein</fullName>
    </submittedName>
</protein>
<feature type="chain" id="PRO_5042158377" evidence="2">
    <location>
        <begin position="36"/>
        <end position="433"/>
    </location>
</feature>
<dbReference type="EMBL" id="JAQIZT010000007">
    <property type="protein sequence ID" value="KAJ6990261.1"/>
    <property type="molecule type" value="Genomic_DNA"/>
</dbReference>
<dbReference type="CDD" id="cd08588">
    <property type="entry name" value="PI-PLCc_At5g67130_like"/>
    <property type="match status" value="1"/>
</dbReference>
<evidence type="ECO:0000313" key="3">
    <source>
        <dbReference type="EMBL" id="KAJ6990261.1"/>
    </source>
</evidence>
<dbReference type="PANTHER" id="PTHR13593">
    <property type="match status" value="1"/>
</dbReference>
<evidence type="ECO:0000256" key="1">
    <source>
        <dbReference type="SAM" id="Phobius"/>
    </source>
</evidence>